<organism evidence="10 11">
    <name type="scientific">Diplogelasinospora grovesii</name>
    <dbReference type="NCBI Taxonomy" id="303347"/>
    <lineage>
        <taxon>Eukaryota</taxon>
        <taxon>Fungi</taxon>
        <taxon>Dikarya</taxon>
        <taxon>Ascomycota</taxon>
        <taxon>Pezizomycotina</taxon>
        <taxon>Sordariomycetes</taxon>
        <taxon>Sordariomycetidae</taxon>
        <taxon>Sordariales</taxon>
        <taxon>Diplogelasinosporaceae</taxon>
        <taxon>Diplogelasinospora</taxon>
    </lineage>
</organism>
<keyword evidence="11" id="KW-1185">Reference proteome</keyword>
<dbReference type="PROSITE" id="PS50071">
    <property type="entry name" value="HOMEOBOX_2"/>
    <property type="match status" value="1"/>
</dbReference>
<accession>A0AAN6S9U1</accession>
<comment type="subcellular location">
    <subcellularLocation>
        <location evidence="1 6 7">Nucleus</location>
    </subcellularLocation>
</comment>
<dbReference type="InterPro" id="IPR001356">
    <property type="entry name" value="HD"/>
</dbReference>
<reference evidence="11" key="1">
    <citation type="journal article" date="2023" name="Mol. Phylogenet. Evol.">
        <title>Genome-scale phylogeny and comparative genomics of the fungal order Sordariales.</title>
        <authorList>
            <person name="Hensen N."/>
            <person name="Bonometti L."/>
            <person name="Westerberg I."/>
            <person name="Brannstrom I.O."/>
            <person name="Guillou S."/>
            <person name="Cros-Aarteil S."/>
            <person name="Calhoun S."/>
            <person name="Haridas S."/>
            <person name="Kuo A."/>
            <person name="Mondo S."/>
            <person name="Pangilinan J."/>
            <person name="Riley R."/>
            <person name="LaButti K."/>
            <person name="Andreopoulos B."/>
            <person name="Lipzen A."/>
            <person name="Chen C."/>
            <person name="Yan M."/>
            <person name="Daum C."/>
            <person name="Ng V."/>
            <person name="Clum A."/>
            <person name="Steindorff A."/>
            <person name="Ohm R.A."/>
            <person name="Martin F."/>
            <person name="Silar P."/>
            <person name="Natvig D.O."/>
            <person name="Lalanne C."/>
            <person name="Gautier V."/>
            <person name="Ament-Velasquez S.L."/>
            <person name="Kruys A."/>
            <person name="Hutchinson M.I."/>
            <person name="Powell A.J."/>
            <person name="Barry K."/>
            <person name="Miller A.N."/>
            <person name="Grigoriev I.V."/>
            <person name="Debuchy R."/>
            <person name="Gladieux P."/>
            <person name="Hiltunen Thoren M."/>
            <person name="Johannesson H."/>
        </authorList>
    </citation>
    <scope>NUCLEOTIDE SEQUENCE [LARGE SCALE GENOMIC DNA]</scope>
    <source>
        <strain evidence="11">CBS 340.73</strain>
    </source>
</reference>
<evidence type="ECO:0000256" key="3">
    <source>
        <dbReference type="ARBA" id="ARBA00023125"/>
    </source>
</evidence>
<name>A0AAN6S9U1_9PEZI</name>
<feature type="region of interest" description="Disordered" evidence="8">
    <location>
        <begin position="52"/>
        <end position="77"/>
    </location>
</feature>
<dbReference type="InterPro" id="IPR050720">
    <property type="entry name" value="Engrailed_Homeobox_TFs"/>
</dbReference>
<feature type="region of interest" description="Disordered" evidence="8">
    <location>
        <begin position="118"/>
        <end position="243"/>
    </location>
</feature>
<evidence type="ECO:0000256" key="7">
    <source>
        <dbReference type="RuleBase" id="RU000682"/>
    </source>
</evidence>
<feature type="domain" description="Homeobox" evidence="9">
    <location>
        <begin position="68"/>
        <end position="128"/>
    </location>
</feature>
<dbReference type="PANTHER" id="PTHR24341">
    <property type="entry name" value="HOMEOBOX PROTEIN ENGRAILED"/>
    <property type="match status" value="1"/>
</dbReference>
<evidence type="ECO:0000256" key="8">
    <source>
        <dbReference type="SAM" id="MobiDB-lite"/>
    </source>
</evidence>
<dbReference type="EMBL" id="MU853755">
    <property type="protein sequence ID" value="KAK3945318.1"/>
    <property type="molecule type" value="Genomic_DNA"/>
</dbReference>
<dbReference type="InterPro" id="IPR017970">
    <property type="entry name" value="Homeobox_CS"/>
</dbReference>
<feature type="compositionally biased region" description="Polar residues" evidence="8">
    <location>
        <begin position="212"/>
        <end position="221"/>
    </location>
</feature>
<dbReference type="FunFam" id="1.10.10.60:FF:000171">
    <property type="entry name" value="Homeobox transcription factor"/>
    <property type="match status" value="1"/>
</dbReference>
<comment type="caution">
    <text evidence="10">The sequence shown here is derived from an EMBL/GenBank/DDBJ whole genome shotgun (WGS) entry which is preliminary data.</text>
</comment>
<dbReference type="InterPro" id="IPR009057">
    <property type="entry name" value="Homeodomain-like_sf"/>
</dbReference>
<evidence type="ECO:0000313" key="11">
    <source>
        <dbReference type="Proteomes" id="UP001303473"/>
    </source>
</evidence>
<evidence type="ECO:0000256" key="5">
    <source>
        <dbReference type="ARBA" id="ARBA00023242"/>
    </source>
</evidence>
<dbReference type="PROSITE" id="PS00027">
    <property type="entry name" value="HOMEOBOX_1"/>
    <property type="match status" value="1"/>
</dbReference>
<feature type="compositionally biased region" description="Polar residues" evidence="8">
    <location>
        <begin position="647"/>
        <end position="666"/>
    </location>
</feature>
<evidence type="ECO:0000313" key="10">
    <source>
        <dbReference type="EMBL" id="KAK3945318.1"/>
    </source>
</evidence>
<feature type="compositionally biased region" description="Polar residues" evidence="8">
    <location>
        <begin position="52"/>
        <end position="68"/>
    </location>
</feature>
<dbReference type="PANTHER" id="PTHR24341:SF6">
    <property type="entry name" value="HOMEOBOX PROTEIN INVECTED"/>
    <property type="match status" value="1"/>
</dbReference>
<keyword evidence="3 6" id="KW-0238">DNA-binding</keyword>
<dbReference type="SMART" id="SM00389">
    <property type="entry name" value="HOX"/>
    <property type="match status" value="1"/>
</dbReference>
<evidence type="ECO:0000259" key="9">
    <source>
        <dbReference type="PROSITE" id="PS50071"/>
    </source>
</evidence>
<dbReference type="GO" id="GO:0003677">
    <property type="term" value="F:DNA binding"/>
    <property type="evidence" value="ECO:0007669"/>
    <property type="project" value="UniProtKB-UniRule"/>
</dbReference>
<feature type="region of interest" description="Disordered" evidence="8">
    <location>
        <begin position="401"/>
        <end position="430"/>
    </location>
</feature>
<evidence type="ECO:0000256" key="2">
    <source>
        <dbReference type="ARBA" id="ARBA00010896"/>
    </source>
</evidence>
<dbReference type="Pfam" id="PF00046">
    <property type="entry name" value="Homeodomain"/>
    <property type="match status" value="1"/>
</dbReference>
<comment type="similarity">
    <text evidence="2">Belongs to the engrailed homeobox family.</text>
</comment>
<dbReference type="AlphaFoldDB" id="A0AAN6S9U1"/>
<dbReference type="Proteomes" id="UP001303473">
    <property type="component" value="Unassembled WGS sequence"/>
</dbReference>
<evidence type="ECO:0000256" key="1">
    <source>
        <dbReference type="ARBA" id="ARBA00004123"/>
    </source>
</evidence>
<dbReference type="GO" id="GO:0000981">
    <property type="term" value="F:DNA-binding transcription factor activity, RNA polymerase II-specific"/>
    <property type="evidence" value="ECO:0007669"/>
    <property type="project" value="InterPro"/>
</dbReference>
<feature type="DNA-binding region" description="Homeobox" evidence="6">
    <location>
        <begin position="70"/>
        <end position="129"/>
    </location>
</feature>
<evidence type="ECO:0000256" key="6">
    <source>
        <dbReference type="PROSITE-ProRule" id="PRU00108"/>
    </source>
</evidence>
<dbReference type="GO" id="GO:0016586">
    <property type="term" value="C:RSC-type complex"/>
    <property type="evidence" value="ECO:0007669"/>
    <property type="project" value="TreeGrafter"/>
</dbReference>
<keyword evidence="4 6" id="KW-0371">Homeobox</keyword>
<keyword evidence="5 6" id="KW-0539">Nucleus</keyword>
<dbReference type="SUPFAM" id="SSF46689">
    <property type="entry name" value="Homeodomain-like"/>
    <property type="match status" value="1"/>
</dbReference>
<protein>
    <submittedName>
        <fullName evidence="10">LIM/homeobox protein Lhx3</fullName>
    </submittedName>
</protein>
<feature type="region of interest" description="Disordered" evidence="8">
    <location>
        <begin position="627"/>
        <end position="666"/>
    </location>
</feature>
<sequence length="666" mass="72564">MDMEFVDLYRRPYSSGLNMHNYSGHQHSQYQGQHRYPVWNHQLIALYQQHQQRQSSAMTGQGNTMHASKQTEPKPRLAKDEVELLEREFAKNPKPSSSTKRELAEQMGVEIPRINNWFQNRRAKEKQMRKTAEFEAQQAQERSGSESKSPDGQEQGAVSEFYGLSNHHQPLGLSTAAFGEGDGDDSDDCESDQQQSNYRDSSDPSPTDMAPPQSSNGSPDMSGSDGGFVHVDYSSSNSPTHHPQMVTELAPAAIISDSFGPAQHPTDFLQHPKPYSFGMTGQPEPAVDNLQCAAFDMASQGDMLRESDVFGSFPGRDYFPGSSVAQFPSQMIAENALGSHSPVAEALAHQHPAEVSVKLEQMSPPPMSVSPPAASDMRFKSPPPPADIAGRRNMRRPAPLGLAPLRNASLGLGPKTGIDAPRRSDAASPMRRISSATGMSGRIQKSFMSSNGPRSPFTMDRNKEALLQNLQSTRSPVMASLNSAMSPMSPEGMCGGQRFRENTAGTNASDEDQGYTFGSLGAVRGLPYYKVEPAIKSPPGTPGLPLSYQEQFYANPVDQAWSYVQQDEPLPTPSLCSHQGSELEFSMTPHLPGYVASQPVTPSFPPAIGPTYGGFFGHGMANAEYNFPDSYAPESSVHSSPGGPSKPKQQFQFAQNVTPQDFHSKE</sequence>
<evidence type="ECO:0000256" key="4">
    <source>
        <dbReference type="ARBA" id="ARBA00023155"/>
    </source>
</evidence>
<dbReference type="Gene3D" id="1.10.10.60">
    <property type="entry name" value="Homeodomain-like"/>
    <property type="match status" value="1"/>
</dbReference>
<dbReference type="CDD" id="cd00086">
    <property type="entry name" value="homeodomain"/>
    <property type="match status" value="1"/>
</dbReference>
<feature type="compositionally biased region" description="Acidic residues" evidence="8">
    <location>
        <begin position="181"/>
        <end position="191"/>
    </location>
</feature>
<proteinExistence type="inferred from homology"/>
<gene>
    <name evidence="10" type="ORF">QBC46DRAFT_115780</name>
</gene>